<dbReference type="InterPro" id="IPR036950">
    <property type="entry name" value="PBP_transglycosylase"/>
</dbReference>
<dbReference type="Gene3D" id="3.40.710.10">
    <property type="entry name" value="DD-peptidase/beta-lactamase superfamily"/>
    <property type="match status" value="1"/>
</dbReference>
<evidence type="ECO:0000259" key="19">
    <source>
        <dbReference type="Pfam" id="PF00905"/>
    </source>
</evidence>
<evidence type="ECO:0000256" key="16">
    <source>
        <dbReference type="ARBA" id="ARBA00034000"/>
    </source>
</evidence>
<evidence type="ECO:0000256" key="10">
    <source>
        <dbReference type="ARBA" id="ARBA00022960"/>
    </source>
</evidence>
<keyword evidence="10" id="KW-0133">Cell shape</keyword>
<dbReference type="InterPro" id="IPR001264">
    <property type="entry name" value="Glyco_trans_51"/>
</dbReference>
<accession>A0A1I2KI51</accession>
<evidence type="ECO:0000259" key="20">
    <source>
        <dbReference type="Pfam" id="PF00912"/>
    </source>
</evidence>
<comment type="similarity">
    <text evidence="1">In the C-terminal section; belongs to the transpeptidase family.</text>
</comment>
<dbReference type="Pfam" id="PF00912">
    <property type="entry name" value="Transgly"/>
    <property type="match status" value="1"/>
</dbReference>
<dbReference type="RefSeq" id="WP_092035417.1">
    <property type="nucleotide sequence ID" value="NZ_FOOK01000001.1"/>
</dbReference>
<keyword evidence="22" id="KW-1185">Reference proteome</keyword>
<gene>
    <name evidence="21" type="ORF">SAMN04488025_101161</name>
</gene>
<dbReference type="GO" id="GO:0030288">
    <property type="term" value="C:outer membrane-bounded periplasmic space"/>
    <property type="evidence" value="ECO:0007669"/>
    <property type="project" value="TreeGrafter"/>
</dbReference>
<evidence type="ECO:0000256" key="2">
    <source>
        <dbReference type="ARBA" id="ARBA00007739"/>
    </source>
</evidence>
<feature type="domain" description="Glycosyl transferase family 51" evidence="20">
    <location>
        <begin position="69"/>
        <end position="242"/>
    </location>
</feature>
<dbReference type="InterPro" id="IPR012338">
    <property type="entry name" value="Beta-lactam/transpept-like"/>
</dbReference>
<evidence type="ECO:0000256" key="12">
    <source>
        <dbReference type="ARBA" id="ARBA00022989"/>
    </source>
</evidence>
<dbReference type="Gene3D" id="1.10.3810.10">
    <property type="entry name" value="Biosynthetic peptidoglycan transglycosylase-like"/>
    <property type="match status" value="1"/>
</dbReference>
<keyword evidence="6" id="KW-0328">Glycosyltransferase</keyword>
<dbReference type="FunFam" id="1.10.3810.10:FF:000001">
    <property type="entry name" value="Penicillin-binding protein 1A"/>
    <property type="match status" value="1"/>
</dbReference>
<dbReference type="GO" id="GO:0008360">
    <property type="term" value="P:regulation of cell shape"/>
    <property type="evidence" value="ECO:0007669"/>
    <property type="project" value="UniProtKB-KW"/>
</dbReference>
<dbReference type="GO" id="GO:0071555">
    <property type="term" value="P:cell wall organization"/>
    <property type="evidence" value="ECO:0007669"/>
    <property type="project" value="UniProtKB-KW"/>
</dbReference>
<dbReference type="GO" id="GO:0008658">
    <property type="term" value="F:penicillin binding"/>
    <property type="evidence" value="ECO:0007669"/>
    <property type="project" value="InterPro"/>
</dbReference>
<evidence type="ECO:0000256" key="3">
    <source>
        <dbReference type="ARBA" id="ARBA00022475"/>
    </source>
</evidence>
<evidence type="ECO:0000256" key="11">
    <source>
        <dbReference type="ARBA" id="ARBA00022984"/>
    </source>
</evidence>
<dbReference type="GO" id="GO:0009252">
    <property type="term" value="P:peptidoglycan biosynthetic process"/>
    <property type="evidence" value="ECO:0007669"/>
    <property type="project" value="UniProtKB-KW"/>
</dbReference>
<dbReference type="PANTHER" id="PTHR32282:SF32">
    <property type="entry name" value="PENICILLIN-BINDING PROTEIN 2A"/>
    <property type="match status" value="1"/>
</dbReference>
<evidence type="ECO:0000313" key="22">
    <source>
        <dbReference type="Proteomes" id="UP000198661"/>
    </source>
</evidence>
<keyword evidence="8" id="KW-0812">Transmembrane</keyword>
<dbReference type="GO" id="GO:0008955">
    <property type="term" value="F:peptidoglycan glycosyltransferase activity"/>
    <property type="evidence" value="ECO:0007669"/>
    <property type="project" value="UniProtKB-EC"/>
</dbReference>
<evidence type="ECO:0000256" key="1">
    <source>
        <dbReference type="ARBA" id="ARBA00007090"/>
    </source>
</evidence>
<keyword evidence="15" id="KW-0961">Cell wall biogenesis/degradation</keyword>
<proteinExistence type="inferred from homology"/>
<dbReference type="InterPro" id="IPR001460">
    <property type="entry name" value="PCN-bd_Tpept"/>
</dbReference>
<dbReference type="NCBIfam" id="TIGR02074">
    <property type="entry name" value="PBP_1a_fam"/>
    <property type="match status" value="1"/>
</dbReference>
<keyword evidence="7" id="KW-0808">Transferase</keyword>
<evidence type="ECO:0000256" key="13">
    <source>
        <dbReference type="ARBA" id="ARBA00023136"/>
    </source>
</evidence>
<feature type="region of interest" description="Disordered" evidence="18">
    <location>
        <begin position="636"/>
        <end position="661"/>
    </location>
</feature>
<evidence type="ECO:0000256" key="6">
    <source>
        <dbReference type="ARBA" id="ARBA00022676"/>
    </source>
</evidence>
<reference evidence="21 22" key="1">
    <citation type="submission" date="2016-10" db="EMBL/GenBank/DDBJ databases">
        <authorList>
            <person name="de Groot N.N."/>
        </authorList>
    </citation>
    <scope>NUCLEOTIDE SEQUENCE [LARGE SCALE GENOMIC DNA]</scope>
    <source>
        <strain evidence="21 22">DSM 44945</strain>
    </source>
</reference>
<dbReference type="OrthoDB" id="9766909at2"/>
<keyword evidence="5" id="KW-0645">Protease</keyword>
<feature type="domain" description="Penicillin-binding protein transpeptidase" evidence="19">
    <location>
        <begin position="338"/>
        <end position="614"/>
    </location>
</feature>
<organism evidence="21 22">
    <name type="scientific">Planifilum fulgidum</name>
    <dbReference type="NCBI Taxonomy" id="201973"/>
    <lineage>
        <taxon>Bacteria</taxon>
        <taxon>Bacillati</taxon>
        <taxon>Bacillota</taxon>
        <taxon>Bacilli</taxon>
        <taxon>Bacillales</taxon>
        <taxon>Thermoactinomycetaceae</taxon>
        <taxon>Planifilum</taxon>
    </lineage>
</organism>
<evidence type="ECO:0000256" key="18">
    <source>
        <dbReference type="SAM" id="MobiDB-lite"/>
    </source>
</evidence>
<dbReference type="PANTHER" id="PTHR32282">
    <property type="entry name" value="BINDING PROTEIN TRANSPEPTIDASE, PUTATIVE-RELATED"/>
    <property type="match status" value="1"/>
</dbReference>
<evidence type="ECO:0000256" key="17">
    <source>
        <dbReference type="ARBA" id="ARBA00049902"/>
    </source>
</evidence>
<dbReference type="SUPFAM" id="SSF53955">
    <property type="entry name" value="Lysozyme-like"/>
    <property type="match status" value="1"/>
</dbReference>
<dbReference type="InterPro" id="IPR023346">
    <property type="entry name" value="Lysozyme-like_dom_sf"/>
</dbReference>
<dbReference type="GO" id="GO:0006508">
    <property type="term" value="P:proteolysis"/>
    <property type="evidence" value="ECO:0007669"/>
    <property type="project" value="UniProtKB-KW"/>
</dbReference>
<keyword evidence="3" id="KW-1003">Cell membrane</keyword>
<evidence type="ECO:0000256" key="9">
    <source>
        <dbReference type="ARBA" id="ARBA00022801"/>
    </source>
</evidence>
<dbReference type="EMBL" id="FOOK01000001">
    <property type="protein sequence ID" value="SFF64626.1"/>
    <property type="molecule type" value="Genomic_DNA"/>
</dbReference>
<protein>
    <submittedName>
        <fullName evidence="21">Penicillin-binding protein 2A</fullName>
    </submittedName>
</protein>
<evidence type="ECO:0000313" key="21">
    <source>
        <dbReference type="EMBL" id="SFF64626.1"/>
    </source>
</evidence>
<feature type="compositionally biased region" description="Basic and acidic residues" evidence="18">
    <location>
        <begin position="637"/>
        <end position="661"/>
    </location>
</feature>
<comment type="catalytic activity">
    <reaction evidence="17">
        <text>[GlcNAc-(1-&gt;4)-Mur2Ac(oyl-L-Ala-gamma-D-Glu-L-Lys-D-Ala-D-Ala)](n)-di-trans,octa-cis-undecaprenyl diphosphate + beta-D-GlcNAc-(1-&gt;4)-Mur2Ac(oyl-L-Ala-gamma-D-Glu-L-Lys-D-Ala-D-Ala)-di-trans,octa-cis-undecaprenyl diphosphate = [GlcNAc-(1-&gt;4)-Mur2Ac(oyl-L-Ala-gamma-D-Glu-L-Lys-D-Ala-D-Ala)](n+1)-di-trans,octa-cis-undecaprenyl diphosphate + di-trans,octa-cis-undecaprenyl diphosphate + H(+)</text>
        <dbReference type="Rhea" id="RHEA:23708"/>
        <dbReference type="Rhea" id="RHEA-COMP:9602"/>
        <dbReference type="Rhea" id="RHEA-COMP:9603"/>
        <dbReference type="ChEBI" id="CHEBI:15378"/>
        <dbReference type="ChEBI" id="CHEBI:58405"/>
        <dbReference type="ChEBI" id="CHEBI:60033"/>
        <dbReference type="ChEBI" id="CHEBI:78435"/>
        <dbReference type="EC" id="2.4.99.28"/>
    </reaction>
</comment>
<dbReference type="AlphaFoldDB" id="A0A1I2KI51"/>
<comment type="similarity">
    <text evidence="2">In the N-terminal section; belongs to the glycosyltransferase 51 family.</text>
</comment>
<dbReference type="Proteomes" id="UP000198661">
    <property type="component" value="Unassembled WGS sequence"/>
</dbReference>
<keyword evidence="12" id="KW-1133">Transmembrane helix</keyword>
<keyword evidence="13" id="KW-0472">Membrane</keyword>
<evidence type="ECO:0000256" key="5">
    <source>
        <dbReference type="ARBA" id="ARBA00022670"/>
    </source>
</evidence>
<keyword evidence="9" id="KW-0378">Hydrolase</keyword>
<feature type="region of interest" description="Disordered" evidence="18">
    <location>
        <begin position="674"/>
        <end position="694"/>
    </location>
</feature>
<keyword evidence="11" id="KW-0573">Peptidoglycan synthesis</keyword>
<keyword evidence="14" id="KW-0511">Multifunctional enzyme</keyword>
<name>A0A1I2KI51_9BACL</name>
<dbReference type="GO" id="GO:0009002">
    <property type="term" value="F:serine-type D-Ala-D-Ala carboxypeptidase activity"/>
    <property type="evidence" value="ECO:0007669"/>
    <property type="project" value="UniProtKB-EC"/>
</dbReference>
<dbReference type="SUPFAM" id="SSF56601">
    <property type="entry name" value="beta-lactamase/transpeptidase-like"/>
    <property type="match status" value="1"/>
</dbReference>
<dbReference type="InterPro" id="IPR050396">
    <property type="entry name" value="Glycosyltr_51/Transpeptidase"/>
</dbReference>
<keyword evidence="4" id="KW-0121">Carboxypeptidase</keyword>
<comment type="catalytic activity">
    <reaction evidence="16">
        <text>Preferential cleavage: (Ac)2-L-Lys-D-Ala-|-D-Ala. Also transpeptidation of peptidyl-alanyl moieties that are N-acyl substituents of D-alanine.</text>
        <dbReference type="EC" id="3.4.16.4"/>
    </reaction>
</comment>
<evidence type="ECO:0000256" key="15">
    <source>
        <dbReference type="ARBA" id="ARBA00023316"/>
    </source>
</evidence>
<evidence type="ECO:0000256" key="14">
    <source>
        <dbReference type="ARBA" id="ARBA00023268"/>
    </source>
</evidence>
<sequence length="694" mass="78117">MERDRKKAKSPKGRRAKKKRRWIKPAGIALAVTAALFLIAVNVAISMCDISALKNAAPHPTIIYDRKGHVASEISVSNKEAVDIKRVPTHLVQAVVAMEDQRFFRHSGIDYVGTLRALLYNLSAGKTVQGGSTITQQLAKNVFLTHDRTYKRKFKEMLLAKKIEREYSKNEIMEMYLNNIYFGEGAWGIRRAAEIYFGKEVDQLTLGESALLAGMIKAPSVLNPFKDFQKTMKRRDLVLERMVELGFITEEEKKAAMGQEIVLEGKRLRNDARRFPHYVDYVLEEAVSRYGLTANEVLSGGLQIYTELDPKMQQAVESVYKNDDLFPAGGKDQIVQSGAVLIDPATGGIRALVGGRGKHTFRGFNRASQLKRQPGSTMKPLAVYTPALEAGYDVDSRLLDKPTSFGDYRPKNYDGRYRGEVTMYEAVVDSLNVPAVWLLDQIGVDRGMESVRRFGIPLGEKERQLGLALGGLNEGTSPLHMAQAYAAFANRGVMVEAHAIRRIEKPDGELVAQWYKKSVRVTSEEVAQKITYMLKGVVEEGTGTAAKIPGRPTAGKTGTTQLPGGGNGAKDHWFVGYTPQLVGAVWLGYDKTDENHYLTSTSGQTATRIFREMMTASLKGEPVQSFDLSMIPWKTPPKVERQTERREEKTREESGKKWQKELEKQRKAWEKEFRKRKKELEKRWEEWKKRWGGG</sequence>
<evidence type="ECO:0000256" key="8">
    <source>
        <dbReference type="ARBA" id="ARBA00022692"/>
    </source>
</evidence>
<dbReference type="STRING" id="201973.SAMN04488025_101161"/>
<evidence type="ECO:0000256" key="7">
    <source>
        <dbReference type="ARBA" id="ARBA00022679"/>
    </source>
</evidence>
<dbReference type="Pfam" id="PF00905">
    <property type="entry name" value="Transpeptidase"/>
    <property type="match status" value="1"/>
</dbReference>
<evidence type="ECO:0000256" key="4">
    <source>
        <dbReference type="ARBA" id="ARBA00022645"/>
    </source>
</evidence>